<dbReference type="OrthoDB" id="2249789at2"/>
<reference evidence="2 3" key="1">
    <citation type="submission" date="2017-05" db="EMBL/GenBank/DDBJ databases">
        <title>Vagococcus spp. assemblies.</title>
        <authorList>
            <person name="Gulvik C.A."/>
        </authorList>
    </citation>
    <scope>NUCLEOTIDE SEQUENCE [LARGE SCALE GENOMIC DNA]</scope>
    <source>
        <strain evidence="2 3">CCUG 41755</strain>
    </source>
</reference>
<organism evidence="2 3">
    <name type="scientific">Vagococcus fessus</name>
    <dbReference type="NCBI Taxonomy" id="120370"/>
    <lineage>
        <taxon>Bacteria</taxon>
        <taxon>Bacillati</taxon>
        <taxon>Bacillota</taxon>
        <taxon>Bacilli</taxon>
        <taxon>Lactobacillales</taxon>
        <taxon>Enterococcaceae</taxon>
        <taxon>Vagococcus</taxon>
    </lineage>
</organism>
<dbReference type="Proteomes" id="UP000287101">
    <property type="component" value="Unassembled WGS sequence"/>
</dbReference>
<proteinExistence type="predicted"/>
<keyword evidence="1" id="KW-0472">Membrane</keyword>
<protein>
    <submittedName>
        <fullName evidence="2">Uncharacterized protein</fullName>
    </submittedName>
</protein>
<accession>A0A430A8P5</accession>
<evidence type="ECO:0000256" key="1">
    <source>
        <dbReference type="SAM" id="Phobius"/>
    </source>
</evidence>
<gene>
    <name evidence="2" type="ORF">CBF31_07250</name>
</gene>
<feature type="transmembrane region" description="Helical" evidence="1">
    <location>
        <begin position="64"/>
        <end position="82"/>
    </location>
</feature>
<feature type="transmembrane region" description="Helical" evidence="1">
    <location>
        <begin position="88"/>
        <end position="109"/>
    </location>
</feature>
<dbReference type="AlphaFoldDB" id="A0A430A8P5"/>
<evidence type="ECO:0000313" key="3">
    <source>
        <dbReference type="Proteomes" id="UP000287101"/>
    </source>
</evidence>
<comment type="caution">
    <text evidence="2">The sequence shown here is derived from an EMBL/GenBank/DDBJ whole genome shotgun (WGS) entry which is preliminary data.</text>
</comment>
<keyword evidence="3" id="KW-1185">Reference proteome</keyword>
<evidence type="ECO:0000313" key="2">
    <source>
        <dbReference type="EMBL" id="RSU03500.1"/>
    </source>
</evidence>
<dbReference type="RefSeq" id="WP_126831710.1">
    <property type="nucleotide sequence ID" value="NZ_CBCRYB010000001.1"/>
</dbReference>
<keyword evidence="1" id="KW-0812">Transmembrane</keyword>
<name>A0A430A8P5_9ENTE</name>
<keyword evidence="1" id="KW-1133">Transmembrane helix</keyword>
<dbReference type="EMBL" id="NGJY01000002">
    <property type="protein sequence ID" value="RSU03500.1"/>
    <property type="molecule type" value="Genomic_DNA"/>
</dbReference>
<sequence length="158" mass="17325">MDKKVIFSLSPLFFWVKGYIEVDSRFVKTSTGNTILGFIPAGKANQSIPLKNISAASLSSQYKIKPFIIGIIIIFIALSMIGSTFLGALIMLLIGVGVLCSGILTTLVIQRAGSDYYLAVPFFEKKKLLVIQDVIIEALANDADKTDLNQFMDKKDVK</sequence>